<dbReference type="Gene3D" id="3.30.200.20">
    <property type="entry name" value="Phosphorylase Kinase, domain 1"/>
    <property type="match status" value="2"/>
</dbReference>
<keyword evidence="7" id="KW-0547">Nucleotide-binding</keyword>
<dbReference type="InterPro" id="IPR008271">
    <property type="entry name" value="Ser/Thr_kinase_AS"/>
</dbReference>
<feature type="domain" description="Bulb-type lectin" evidence="18">
    <location>
        <begin position="454"/>
        <end position="574"/>
    </location>
</feature>
<evidence type="ECO:0000256" key="4">
    <source>
        <dbReference type="ARBA" id="ARBA00022527"/>
    </source>
</evidence>
<keyword evidence="11" id="KW-0325">Glycoprotein</keyword>
<dbReference type="PANTHER" id="PTHR27002:SF812">
    <property type="entry name" value="RECEPTOR-LIKE SERINE_THREONINE-PROTEIN KINASE"/>
    <property type="match status" value="1"/>
</dbReference>
<dbReference type="GO" id="GO:0005886">
    <property type="term" value="C:plasma membrane"/>
    <property type="evidence" value="ECO:0007669"/>
    <property type="project" value="UniProtKB-SubCell"/>
</dbReference>
<evidence type="ECO:0000256" key="8">
    <source>
        <dbReference type="ARBA" id="ARBA00022777"/>
    </source>
</evidence>
<sequence length="1256" mass="138391">MFEKLLIILVVLLLKAGTSIGQGDTLSKGTQTSTSKNGMFELGIFKISANRFYLSIRSVWVANREKPASIIRPILDCPGLRLVLRNRTVDLLSFDFDSTNDGKFLRTRSNMEVDLPMFSYSSVSAATNNFSPENKLGEGGFGPVYKEGLQNGQEIAMKRLSQKSGQGFGEFRNEILLIAKLQHRNLVRLLGCCIDTVESILIYEYMPNKSLDMFLFGSNKQETLDWKTRTRIVEGITQGLLYLHEYSRVLIIHRDLKASNILLDDEMSPKISDFGLARIFGGTDSRGYTNRVVGTLHGTCGVVELVDSKVGSAAASTALRYINVGLLCVQENPNDRPNMSSVVSMLSSEIATLPPPKKPAFSTTNLLSSYSSQPKSYPSEHHLTISEILALLLVLETLAATFQTNRFGFNLSFSPSHDQSYSYKTYLAAMHGIGKLLAISIIVLVMAERSSRAGDTLARREYLTGNQMLTSNKGTFQLGFFETSKGTGRFYLSIRHTKLEGQPLVWVANRDKPLPDATASILRIATNGNLELFNGPALFWNISLSTLAESAVLRENGNLIVRDGGAGVVWQSFDHPTHTWLPGATLGFDKKTGTARRLVSWKSNEDPSPGEFAVEITPESKMVLKWKETAVYFESESEGSGNNQFGFDAQLLNSLSIRFEMEKQSSYVTLENTEVIMSGNSSSLVFVMLVMQDRDGRLKRVPSRGVSGGGVWADPSALPWEDFCGAYGLLQLNNSCTCLFGFLPSSSPNPMGKSCYRSTSISDCNGKIVKEGFNEVSSIKWPNQPKIVTVRDGGGDNECKAACQQSCLCTAYAFNGSECFMWEGDLYGIRTNIAEDQKLHVKLASSALPDTGSKSKTLEVVIAVVVPVLVIVSGGFLGFFYNRRNKHNKDNKEPGDDLLSFDFEVSINATNDGTTLRNMEFDLPMFSYSSVSAATNNFSPQNKLGEGGFGPVYKGELLNGERIALKRLSQKSGQGFEEFRNEIILIAKLQHRNLVRILGCCIDPVESILIYEYMPNKSLDMFLFGSEKQEMLDWKTRTRIVEGIAQGLLYLHEYSRVRIIHRDLKASNILLDDEMNPKISDFGLARILGGTDSQAHTNRVVGTFGYIAPEYAMEGLFSIKSDVYSFGVLVLEIISGRKNTGFYKTDSISLPGHAWELWISGRGVELVDEKAGSLAASTALRYINVGLLCVQENPKDRPNMSSVVSMLSSEIAALPPPKKPAFSTTSLVSSSSSQTKSAGDPYFSGNHLSNSDIVPR</sequence>
<evidence type="ECO:0000256" key="13">
    <source>
        <dbReference type="ARBA" id="ARBA00048679"/>
    </source>
</evidence>
<evidence type="ECO:0000256" key="14">
    <source>
        <dbReference type="SAM" id="MobiDB-lite"/>
    </source>
</evidence>
<evidence type="ECO:0000256" key="5">
    <source>
        <dbReference type="ARBA" id="ARBA00022679"/>
    </source>
</evidence>
<evidence type="ECO:0000313" key="21">
    <source>
        <dbReference type="Proteomes" id="UP000298416"/>
    </source>
</evidence>
<keyword evidence="8" id="KW-0418">Kinase</keyword>
<feature type="domain" description="Protein kinase" evidence="17">
    <location>
        <begin position="938"/>
        <end position="1222"/>
    </location>
</feature>
<evidence type="ECO:0000256" key="7">
    <source>
        <dbReference type="ARBA" id="ARBA00022741"/>
    </source>
</evidence>
<dbReference type="FunFam" id="1.10.510.10:FF:001019">
    <property type="entry name" value="G-type lectin S-receptor-like serine/threonine-protein kinase B120"/>
    <property type="match status" value="1"/>
</dbReference>
<dbReference type="Proteomes" id="UP000298416">
    <property type="component" value="Unassembled WGS sequence"/>
</dbReference>
<comment type="caution">
    <text evidence="20">The sequence shown here is derived from an EMBL/GenBank/DDBJ whole genome shotgun (WGS) entry which is preliminary data.</text>
</comment>
<dbReference type="SUPFAM" id="SSF51110">
    <property type="entry name" value="alpha-D-mannose-specific plant lectins"/>
    <property type="match status" value="1"/>
</dbReference>
<evidence type="ECO:0000256" key="11">
    <source>
        <dbReference type="ARBA" id="ARBA00023180"/>
    </source>
</evidence>
<proteinExistence type="predicted"/>
<dbReference type="Pfam" id="PF01453">
    <property type="entry name" value="B_lectin"/>
    <property type="match status" value="1"/>
</dbReference>
<dbReference type="InterPro" id="IPR011009">
    <property type="entry name" value="Kinase-like_dom_sf"/>
</dbReference>
<keyword evidence="10" id="KW-1015">Disulfide bond</keyword>
<keyword evidence="15" id="KW-0812">Transmembrane</keyword>
<keyword evidence="15" id="KW-1133">Transmembrane helix</keyword>
<dbReference type="SMART" id="SM00473">
    <property type="entry name" value="PAN_AP"/>
    <property type="match status" value="1"/>
</dbReference>
<organism evidence="20">
    <name type="scientific">Salvia splendens</name>
    <name type="common">Scarlet sage</name>
    <dbReference type="NCBI Taxonomy" id="180675"/>
    <lineage>
        <taxon>Eukaryota</taxon>
        <taxon>Viridiplantae</taxon>
        <taxon>Streptophyta</taxon>
        <taxon>Embryophyta</taxon>
        <taxon>Tracheophyta</taxon>
        <taxon>Spermatophyta</taxon>
        <taxon>Magnoliopsida</taxon>
        <taxon>eudicotyledons</taxon>
        <taxon>Gunneridae</taxon>
        <taxon>Pentapetalae</taxon>
        <taxon>asterids</taxon>
        <taxon>lamiids</taxon>
        <taxon>Lamiales</taxon>
        <taxon>Lamiaceae</taxon>
        <taxon>Nepetoideae</taxon>
        <taxon>Mentheae</taxon>
        <taxon>Salviinae</taxon>
        <taxon>Salvia</taxon>
        <taxon>Salvia subgen. Calosphace</taxon>
        <taxon>core Calosphace</taxon>
    </lineage>
</organism>
<keyword evidence="15" id="KW-0472">Membrane</keyword>
<dbReference type="Pfam" id="PF08276">
    <property type="entry name" value="PAN_2"/>
    <property type="match status" value="1"/>
</dbReference>
<feature type="compositionally biased region" description="Polar residues" evidence="14">
    <location>
        <begin position="1246"/>
        <end position="1256"/>
    </location>
</feature>
<comment type="catalytic activity">
    <reaction evidence="13">
        <text>L-seryl-[protein] + ATP = O-phospho-L-seryl-[protein] + ADP + H(+)</text>
        <dbReference type="Rhea" id="RHEA:17989"/>
        <dbReference type="Rhea" id="RHEA-COMP:9863"/>
        <dbReference type="Rhea" id="RHEA-COMP:11604"/>
        <dbReference type="ChEBI" id="CHEBI:15378"/>
        <dbReference type="ChEBI" id="CHEBI:29999"/>
        <dbReference type="ChEBI" id="CHEBI:30616"/>
        <dbReference type="ChEBI" id="CHEBI:83421"/>
        <dbReference type="ChEBI" id="CHEBI:456216"/>
        <dbReference type="EC" id="2.7.11.1"/>
    </reaction>
</comment>
<dbReference type="FunFam" id="1.10.510.10:FF:000060">
    <property type="entry name" value="G-type lectin S-receptor-like serine/threonine-protein kinase"/>
    <property type="match status" value="1"/>
</dbReference>
<dbReference type="Pfam" id="PF07714">
    <property type="entry name" value="PK_Tyr_Ser-Thr"/>
    <property type="match status" value="1"/>
</dbReference>
<dbReference type="CDD" id="cd01098">
    <property type="entry name" value="PAN_AP_plant"/>
    <property type="match status" value="1"/>
</dbReference>
<reference evidence="20" key="1">
    <citation type="submission" date="2018-01" db="EMBL/GenBank/DDBJ databases">
        <authorList>
            <person name="Mao J.F."/>
        </authorList>
    </citation>
    <scope>NUCLEOTIDE SEQUENCE</scope>
    <source>
        <strain evidence="20">Huo1</strain>
        <tissue evidence="20">Leaf</tissue>
    </source>
</reference>
<gene>
    <name evidence="20" type="ORF">SASPL_140920</name>
</gene>
<dbReference type="Gene3D" id="1.10.510.10">
    <property type="entry name" value="Transferase(Phosphotransferase) domain 1"/>
    <property type="match status" value="2"/>
</dbReference>
<feature type="domain" description="Protein kinase" evidence="17">
    <location>
        <begin position="130"/>
        <end position="398"/>
    </location>
</feature>
<evidence type="ECO:0000256" key="9">
    <source>
        <dbReference type="ARBA" id="ARBA00022840"/>
    </source>
</evidence>
<evidence type="ECO:0000256" key="6">
    <source>
        <dbReference type="ARBA" id="ARBA00022729"/>
    </source>
</evidence>
<keyword evidence="9" id="KW-0067">ATP-binding</keyword>
<dbReference type="PROSITE" id="PS50011">
    <property type="entry name" value="PROTEIN_KINASE_DOM"/>
    <property type="match status" value="2"/>
</dbReference>
<dbReference type="CDD" id="cd14066">
    <property type="entry name" value="STKc_IRAK"/>
    <property type="match status" value="1"/>
</dbReference>
<evidence type="ECO:0000256" key="15">
    <source>
        <dbReference type="SAM" id="Phobius"/>
    </source>
</evidence>
<keyword evidence="6 16" id="KW-0732">Signal</keyword>
<dbReference type="AlphaFoldDB" id="A0A8X8WRJ7"/>
<dbReference type="InterPro" id="IPR001480">
    <property type="entry name" value="Bulb-type_lectin_dom"/>
</dbReference>
<keyword evidence="4" id="KW-0723">Serine/threonine-protein kinase</keyword>
<accession>A0A8X8WRJ7</accession>
<evidence type="ECO:0000256" key="1">
    <source>
        <dbReference type="ARBA" id="ARBA00004251"/>
    </source>
</evidence>
<dbReference type="InterPro" id="IPR036426">
    <property type="entry name" value="Bulb-type_lectin_dom_sf"/>
</dbReference>
<dbReference type="Gene3D" id="2.90.10.10">
    <property type="entry name" value="Bulb-type lectin domain"/>
    <property type="match status" value="1"/>
</dbReference>
<feature type="compositionally biased region" description="Low complexity" evidence="14">
    <location>
        <begin position="1223"/>
        <end position="1237"/>
    </location>
</feature>
<dbReference type="InterPro" id="IPR000719">
    <property type="entry name" value="Prot_kinase_dom"/>
</dbReference>
<evidence type="ECO:0000256" key="10">
    <source>
        <dbReference type="ARBA" id="ARBA00023157"/>
    </source>
</evidence>
<dbReference type="InterPro" id="IPR003609">
    <property type="entry name" value="Pan_app"/>
</dbReference>
<keyword evidence="5" id="KW-0808">Transferase</keyword>
<dbReference type="GO" id="GO:0005524">
    <property type="term" value="F:ATP binding"/>
    <property type="evidence" value="ECO:0007669"/>
    <property type="project" value="UniProtKB-KW"/>
</dbReference>
<evidence type="ECO:0000256" key="2">
    <source>
        <dbReference type="ARBA" id="ARBA00012513"/>
    </source>
</evidence>
<feature type="chain" id="PRO_5036484619" description="non-specific serine/threonine protein kinase" evidence="16">
    <location>
        <begin position="22"/>
        <end position="1256"/>
    </location>
</feature>
<dbReference type="EC" id="2.7.11.1" evidence="2"/>
<dbReference type="EMBL" id="PNBA02000015">
    <property type="protein sequence ID" value="KAG6399439.1"/>
    <property type="molecule type" value="Genomic_DNA"/>
</dbReference>
<feature type="domain" description="Apple" evidence="19">
    <location>
        <begin position="764"/>
        <end position="846"/>
    </location>
</feature>
<dbReference type="PANTHER" id="PTHR27002">
    <property type="entry name" value="RECEPTOR-LIKE SERINE/THREONINE-PROTEIN KINASE SD1-8"/>
    <property type="match status" value="1"/>
</dbReference>
<dbReference type="PROSITE" id="PS50948">
    <property type="entry name" value="PAN"/>
    <property type="match status" value="1"/>
</dbReference>
<keyword evidence="21" id="KW-1185">Reference proteome</keyword>
<evidence type="ECO:0000256" key="12">
    <source>
        <dbReference type="ARBA" id="ARBA00047899"/>
    </source>
</evidence>
<comment type="catalytic activity">
    <reaction evidence="12">
        <text>L-threonyl-[protein] + ATP = O-phospho-L-threonyl-[protein] + ADP + H(+)</text>
        <dbReference type="Rhea" id="RHEA:46608"/>
        <dbReference type="Rhea" id="RHEA-COMP:11060"/>
        <dbReference type="Rhea" id="RHEA-COMP:11605"/>
        <dbReference type="ChEBI" id="CHEBI:15378"/>
        <dbReference type="ChEBI" id="CHEBI:30013"/>
        <dbReference type="ChEBI" id="CHEBI:30616"/>
        <dbReference type="ChEBI" id="CHEBI:61977"/>
        <dbReference type="ChEBI" id="CHEBI:456216"/>
        <dbReference type="EC" id="2.7.11.1"/>
    </reaction>
</comment>
<dbReference type="Pfam" id="PF00069">
    <property type="entry name" value="Pkinase"/>
    <property type="match status" value="1"/>
</dbReference>
<dbReference type="InterPro" id="IPR001245">
    <property type="entry name" value="Ser-Thr/Tyr_kinase_cat_dom"/>
</dbReference>
<evidence type="ECO:0000313" key="20">
    <source>
        <dbReference type="EMBL" id="KAG6399439.1"/>
    </source>
</evidence>
<comment type="subcellular location">
    <subcellularLocation>
        <location evidence="1">Cell membrane</location>
        <topology evidence="1">Single-pass type I membrane protein</topology>
    </subcellularLocation>
</comment>
<dbReference type="CDD" id="cd00028">
    <property type="entry name" value="B_lectin"/>
    <property type="match status" value="1"/>
</dbReference>
<protein>
    <recommendedName>
        <fullName evidence="2">non-specific serine/threonine protein kinase</fullName>
        <ecNumber evidence="2">2.7.11.1</ecNumber>
    </recommendedName>
</protein>
<evidence type="ECO:0000259" key="19">
    <source>
        <dbReference type="PROSITE" id="PS50948"/>
    </source>
</evidence>
<feature type="signal peptide" evidence="16">
    <location>
        <begin position="1"/>
        <end position="21"/>
    </location>
</feature>
<dbReference type="SMART" id="SM00108">
    <property type="entry name" value="B_lectin"/>
    <property type="match status" value="1"/>
</dbReference>
<dbReference type="SUPFAM" id="SSF56112">
    <property type="entry name" value="Protein kinase-like (PK-like)"/>
    <property type="match status" value="2"/>
</dbReference>
<evidence type="ECO:0000256" key="16">
    <source>
        <dbReference type="SAM" id="SignalP"/>
    </source>
</evidence>
<evidence type="ECO:0000259" key="18">
    <source>
        <dbReference type="PROSITE" id="PS50927"/>
    </source>
</evidence>
<evidence type="ECO:0000256" key="3">
    <source>
        <dbReference type="ARBA" id="ARBA00022475"/>
    </source>
</evidence>
<dbReference type="SMART" id="SM00220">
    <property type="entry name" value="S_TKc"/>
    <property type="match status" value="2"/>
</dbReference>
<name>A0A8X8WRJ7_SALSN</name>
<dbReference type="PROSITE" id="PS00108">
    <property type="entry name" value="PROTEIN_KINASE_ST"/>
    <property type="match status" value="2"/>
</dbReference>
<keyword evidence="3" id="KW-1003">Cell membrane</keyword>
<feature type="region of interest" description="Disordered" evidence="14">
    <location>
        <begin position="1215"/>
        <end position="1256"/>
    </location>
</feature>
<reference evidence="20" key="2">
    <citation type="submission" date="2020-08" db="EMBL/GenBank/DDBJ databases">
        <title>Plant Genome Project.</title>
        <authorList>
            <person name="Zhang R.-G."/>
        </authorList>
    </citation>
    <scope>NUCLEOTIDE SEQUENCE</scope>
    <source>
        <strain evidence="20">Huo1</strain>
        <tissue evidence="20">Leaf</tissue>
    </source>
</reference>
<evidence type="ECO:0000259" key="17">
    <source>
        <dbReference type="PROSITE" id="PS50011"/>
    </source>
</evidence>
<dbReference type="FunFam" id="3.30.200.20:FF:000951">
    <property type="entry name" value="Uncharacterized protein"/>
    <property type="match status" value="2"/>
</dbReference>
<feature type="transmembrane region" description="Helical" evidence="15">
    <location>
        <begin position="860"/>
        <end position="881"/>
    </location>
</feature>
<dbReference type="PROSITE" id="PS50927">
    <property type="entry name" value="BULB_LECTIN"/>
    <property type="match status" value="1"/>
</dbReference>
<dbReference type="GO" id="GO:0004674">
    <property type="term" value="F:protein serine/threonine kinase activity"/>
    <property type="evidence" value="ECO:0007669"/>
    <property type="project" value="UniProtKB-KW"/>
</dbReference>